<evidence type="ECO:0000313" key="3">
    <source>
        <dbReference type="Proteomes" id="UP000011615"/>
    </source>
</evidence>
<name>M0C8F3_9EURY</name>
<dbReference type="PATRIC" id="fig|1230457.4.peg.2734"/>
<sequence>MPKADKCIPVTEETHEQLHRLKGTNQTYNELLRELAQERNRKELQQKAREVEQKVADELTSLENV</sequence>
<dbReference type="EMBL" id="AOIT01000053">
    <property type="protein sequence ID" value="ELZ18632.1"/>
    <property type="molecule type" value="Genomic_DNA"/>
</dbReference>
<organism evidence="2 3">
    <name type="scientific">Natrinema limicola JCM 13563</name>
    <dbReference type="NCBI Taxonomy" id="1230457"/>
    <lineage>
        <taxon>Archaea</taxon>
        <taxon>Methanobacteriati</taxon>
        <taxon>Methanobacteriota</taxon>
        <taxon>Stenosarchaea group</taxon>
        <taxon>Halobacteria</taxon>
        <taxon>Halobacteriales</taxon>
        <taxon>Natrialbaceae</taxon>
        <taxon>Natrinema</taxon>
    </lineage>
</organism>
<gene>
    <name evidence="2" type="ORF">C476_13617</name>
</gene>
<evidence type="ECO:0000313" key="2">
    <source>
        <dbReference type="EMBL" id="ELZ18632.1"/>
    </source>
</evidence>
<dbReference type="eggNOG" id="arCOG03940">
    <property type="taxonomic scope" value="Archaea"/>
</dbReference>
<dbReference type="Proteomes" id="UP000011615">
    <property type="component" value="Unassembled WGS sequence"/>
</dbReference>
<protein>
    <submittedName>
        <fullName evidence="2">Uncharacterized protein</fullName>
    </submittedName>
</protein>
<dbReference type="RefSeq" id="WP_008013884.1">
    <property type="nucleotide sequence ID" value="NZ_AOIT01000053.1"/>
</dbReference>
<keyword evidence="1" id="KW-0175">Coiled coil</keyword>
<accession>M0C8F3</accession>
<evidence type="ECO:0000256" key="1">
    <source>
        <dbReference type="SAM" id="Coils"/>
    </source>
</evidence>
<reference evidence="2 3" key="1">
    <citation type="journal article" date="2014" name="PLoS Genet.">
        <title>Phylogenetically driven sequencing of extremely halophilic archaea reveals strategies for static and dynamic osmo-response.</title>
        <authorList>
            <person name="Becker E.A."/>
            <person name="Seitzer P.M."/>
            <person name="Tritt A."/>
            <person name="Larsen D."/>
            <person name="Krusor M."/>
            <person name="Yao A.I."/>
            <person name="Wu D."/>
            <person name="Madern D."/>
            <person name="Eisen J.A."/>
            <person name="Darling A.E."/>
            <person name="Facciotti M.T."/>
        </authorList>
    </citation>
    <scope>NUCLEOTIDE SEQUENCE [LARGE SCALE GENOMIC DNA]</scope>
    <source>
        <strain evidence="2 3">JCM 13563</strain>
    </source>
</reference>
<feature type="coiled-coil region" evidence="1">
    <location>
        <begin position="18"/>
        <end position="61"/>
    </location>
</feature>
<dbReference type="AlphaFoldDB" id="M0C8F3"/>
<keyword evidence="3" id="KW-1185">Reference proteome</keyword>
<comment type="caution">
    <text evidence="2">The sequence shown here is derived from an EMBL/GenBank/DDBJ whole genome shotgun (WGS) entry which is preliminary data.</text>
</comment>
<proteinExistence type="predicted"/>